<evidence type="ECO:0000259" key="2">
    <source>
        <dbReference type="PROSITE" id="PS50033"/>
    </source>
</evidence>
<evidence type="ECO:0000256" key="1">
    <source>
        <dbReference type="SAM" id="MobiDB-lite"/>
    </source>
</evidence>
<feature type="compositionally biased region" description="Basic and acidic residues" evidence="1">
    <location>
        <begin position="22"/>
        <end position="34"/>
    </location>
</feature>
<feature type="domain" description="UBX" evidence="2">
    <location>
        <begin position="88"/>
        <end position="163"/>
    </location>
</feature>
<feature type="compositionally biased region" description="Basic residues" evidence="1">
    <location>
        <begin position="9"/>
        <end position="21"/>
    </location>
</feature>
<dbReference type="SUPFAM" id="SSF54236">
    <property type="entry name" value="Ubiquitin-like"/>
    <property type="match status" value="1"/>
</dbReference>
<dbReference type="Gene3D" id="3.10.20.90">
    <property type="entry name" value="Phosphatidylinositol 3-kinase Catalytic Subunit, Chain A, domain 1"/>
    <property type="match status" value="1"/>
</dbReference>
<evidence type="ECO:0000313" key="3">
    <source>
        <dbReference type="EMBL" id="CAI8040690.1"/>
    </source>
</evidence>
<keyword evidence="4" id="KW-1185">Reference proteome</keyword>
<feature type="compositionally biased region" description="Polar residues" evidence="1">
    <location>
        <begin position="35"/>
        <end position="50"/>
    </location>
</feature>
<dbReference type="Pfam" id="PF00789">
    <property type="entry name" value="UBX"/>
    <property type="match status" value="1"/>
</dbReference>
<dbReference type="InterPro" id="IPR001012">
    <property type="entry name" value="UBX_dom"/>
</dbReference>
<reference evidence="3" key="1">
    <citation type="submission" date="2023-03" db="EMBL/GenBank/DDBJ databases">
        <authorList>
            <person name="Steffen K."/>
            <person name="Cardenas P."/>
        </authorList>
    </citation>
    <scope>NUCLEOTIDE SEQUENCE</scope>
</reference>
<dbReference type="EMBL" id="CASHTH010003125">
    <property type="protein sequence ID" value="CAI8040690.1"/>
    <property type="molecule type" value="Genomic_DNA"/>
</dbReference>
<feature type="region of interest" description="Disordered" evidence="1">
    <location>
        <begin position="1"/>
        <end position="50"/>
    </location>
</feature>
<dbReference type="PROSITE" id="PS50033">
    <property type="entry name" value="UBX"/>
    <property type="match status" value="1"/>
</dbReference>
<gene>
    <name evidence="3" type="ORF">GBAR_LOCUS22641</name>
</gene>
<name>A0AA35X767_GEOBA</name>
<dbReference type="Proteomes" id="UP001174909">
    <property type="component" value="Unassembled WGS sequence"/>
</dbReference>
<dbReference type="InterPro" id="IPR029071">
    <property type="entry name" value="Ubiquitin-like_domsf"/>
</dbReference>
<proteinExistence type="predicted"/>
<comment type="caution">
    <text evidence="3">The sequence shown here is derived from an EMBL/GenBank/DDBJ whole genome shotgun (WGS) entry which is preliminary data.</text>
</comment>
<dbReference type="CDD" id="cd01767">
    <property type="entry name" value="UBX"/>
    <property type="match status" value="1"/>
</dbReference>
<evidence type="ECO:0000313" key="4">
    <source>
        <dbReference type="Proteomes" id="UP001174909"/>
    </source>
</evidence>
<protein>
    <recommendedName>
        <fullName evidence="2">UBX domain-containing protein</fullName>
    </recommendedName>
</protein>
<organism evidence="3 4">
    <name type="scientific">Geodia barretti</name>
    <name type="common">Barrett's horny sponge</name>
    <dbReference type="NCBI Taxonomy" id="519541"/>
    <lineage>
        <taxon>Eukaryota</taxon>
        <taxon>Metazoa</taxon>
        <taxon>Porifera</taxon>
        <taxon>Demospongiae</taxon>
        <taxon>Heteroscleromorpha</taxon>
        <taxon>Tetractinellida</taxon>
        <taxon>Astrophorina</taxon>
        <taxon>Geodiidae</taxon>
        <taxon>Geodia</taxon>
    </lineage>
</organism>
<accession>A0AA35X767</accession>
<dbReference type="AlphaFoldDB" id="A0AA35X767"/>
<sequence length="168" mass="18239">MAAGDSLVVHHRGRRYRRAHRRPEDAVKKEDLSRETGQSQSLPKPSLISETLPTELARLPRTTGDPHLFQRYKPLPPIGSAQSVQLSVPESTVSVCLRLPDGSRISSTLPTSSPLSSLVAAALSGGPVHDWTLVTSEVPKRELKNLSLTLQQAGLTQSCTLHLVPPEC</sequence>